<dbReference type="Proteomes" id="UP001189429">
    <property type="component" value="Unassembled WGS sequence"/>
</dbReference>
<feature type="non-terminal residue" evidence="1">
    <location>
        <position position="231"/>
    </location>
</feature>
<keyword evidence="2" id="KW-1185">Reference proteome</keyword>
<sequence>MAATTHPSAWKPTDSSTAEDYLYEALKPDFVSSMMRGGYVYPSTDMKIGISGDGDAETSSGEADDEAVPIFKNFDAGSGKAYLVMSDGKHVEATYVEGVNGRIVAKWPKYADEIELELPNSSLVDGKLEYTPANPKGKPAVDPKVAKKAKIEKNVKRIPEVTEPFKFEICSEPLCFYICNLSELPSTDVPADIEPILKDRTINAKGGLQIAFGDDPAVSFRAAEFVAQRSQ</sequence>
<protein>
    <submittedName>
        <fullName evidence="1">Uncharacterized protein</fullName>
    </submittedName>
</protein>
<reference evidence="1" key="1">
    <citation type="submission" date="2023-10" db="EMBL/GenBank/DDBJ databases">
        <authorList>
            <person name="Chen Y."/>
            <person name="Shah S."/>
            <person name="Dougan E. K."/>
            <person name="Thang M."/>
            <person name="Chan C."/>
        </authorList>
    </citation>
    <scope>NUCLEOTIDE SEQUENCE [LARGE SCALE GENOMIC DNA]</scope>
</reference>
<gene>
    <name evidence="1" type="ORF">PCOR1329_LOCUS65753</name>
</gene>
<evidence type="ECO:0000313" key="1">
    <source>
        <dbReference type="EMBL" id="CAK0883564.1"/>
    </source>
</evidence>
<evidence type="ECO:0000313" key="2">
    <source>
        <dbReference type="Proteomes" id="UP001189429"/>
    </source>
</evidence>
<comment type="caution">
    <text evidence="1">The sequence shown here is derived from an EMBL/GenBank/DDBJ whole genome shotgun (WGS) entry which is preliminary data.</text>
</comment>
<dbReference type="EMBL" id="CAUYUJ010018429">
    <property type="protein sequence ID" value="CAK0883564.1"/>
    <property type="molecule type" value="Genomic_DNA"/>
</dbReference>
<accession>A0ABN9WCR9</accession>
<name>A0ABN9WCR9_9DINO</name>
<proteinExistence type="predicted"/>
<organism evidence="1 2">
    <name type="scientific">Prorocentrum cordatum</name>
    <dbReference type="NCBI Taxonomy" id="2364126"/>
    <lineage>
        <taxon>Eukaryota</taxon>
        <taxon>Sar</taxon>
        <taxon>Alveolata</taxon>
        <taxon>Dinophyceae</taxon>
        <taxon>Prorocentrales</taxon>
        <taxon>Prorocentraceae</taxon>
        <taxon>Prorocentrum</taxon>
    </lineage>
</organism>